<accession>A0A396I7C1</accession>
<comment type="caution">
    <text evidence="1">The sequence shown here is derived from an EMBL/GenBank/DDBJ whole genome shotgun (WGS) entry which is preliminary data.</text>
</comment>
<protein>
    <submittedName>
        <fullName evidence="1">Uncharacterized protein</fullName>
    </submittedName>
</protein>
<organism evidence="1">
    <name type="scientific">Medicago truncatula</name>
    <name type="common">Barrel medic</name>
    <name type="synonym">Medicago tribuloides</name>
    <dbReference type="NCBI Taxonomy" id="3880"/>
    <lineage>
        <taxon>Eukaryota</taxon>
        <taxon>Viridiplantae</taxon>
        <taxon>Streptophyta</taxon>
        <taxon>Embryophyta</taxon>
        <taxon>Tracheophyta</taxon>
        <taxon>Spermatophyta</taxon>
        <taxon>Magnoliopsida</taxon>
        <taxon>eudicotyledons</taxon>
        <taxon>Gunneridae</taxon>
        <taxon>Pentapetalae</taxon>
        <taxon>rosids</taxon>
        <taxon>fabids</taxon>
        <taxon>Fabales</taxon>
        <taxon>Fabaceae</taxon>
        <taxon>Papilionoideae</taxon>
        <taxon>50 kb inversion clade</taxon>
        <taxon>NPAAA clade</taxon>
        <taxon>Hologalegina</taxon>
        <taxon>IRL clade</taxon>
        <taxon>Trifolieae</taxon>
        <taxon>Medicago</taxon>
    </lineage>
</organism>
<proteinExistence type="predicted"/>
<sequence length="63" mass="7665">MNRCRIRRSCNRFEPRTGQTNRLELEKCEWFLVEARNRCFQVLGYQHLLEYLAILCSHICSQM</sequence>
<gene>
    <name evidence="1" type="ORF">MtrunA17_Chr4g0037341</name>
</gene>
<dbReference type="Proteomes" id="UP000265566">
    <property type="component" value="Chromosome 4"/>
</dbReference>
<reference evidence="1" key="1">
    <citation type="journal article" date="2018" name="Nat. Plants">
        <title>Whole-genome landscape of Medicago truncatula symbiotic genes.</title>
        <authorList>
            <person name="Pecrix Y."/>
            <person name="Gamas P."/>
            <person name="Carrere S."/>
        </authorList>
    </citation>
    <scope>NUCLEOTIDE SEQUENCE</scope>
    <source>
        <tissue evidence="1">Leaves</tissue>
    </source>
</reference>
<dbReference type="Gramene" id="rna23973">
    <property type="protein sequence ID" value="RHN61500.1"/>
    <property type="gene ID" value="gene23973"/>
</dbReference>
<evidence type="ECO:0000313" key="1">
    <source>
        <dbReference type="EMBL" id="RHN61500.1"/>
    </source>
</evidence>
<dbReference type="AlphaFoldDB" id="A0A396I7C1"/>
<name>A0A396I7C1_MEDTR</name>
<dbReference type="EMBL" id="PSQE01000004">
    <property type="protein sequence ID" value="RHN61500.1"/>
    <property type="molecule type" value="Genomic_DNA"/>
</dbReference>